<organism evidence="1 2">
    <name type="scientific">Actinoallomurus acaciae</name>
    <dbReference type="NCBI Taxonomy" id="502577"/>
    <lineage>
        <taxon>Bacteria</taxon>
        <taxon>Bacillati</taxon>
        <taxon>Actinomycetota</taxon>
        <taxon>Actinomycetes</taxon>
        <taxon>Streptosporangiales</taxon>
        <taxon>Thermomonosporaceae</taxon>
        <taxon>Actinoallomurus</taxon>
    </lineage>
</organism>
<accession>A0ABV5YFJ5</accession>
<evidence type="ECO:0000313" key="1">
    <source>
        <dbReference type="EMBL" id="MFB9833810.1"/>
    </source>
</evidence>
<dbReference type="RefSeq" id="WP_378202180.1">
    <property type="nucleotide sequence ID" value="NZ_JBHLZP010000106.1"/>
</dbReference>
<name>A0ABV5YFJ5_9ACTN</name>
<gene>
    <name evidence="1" type="ORF">ACFFNX_16605</name>
</gene>
<dbReference type="Proteomes" id="UP001589627">
    <property type="component" value="Unassembled WGS sequence"/>
</dbReference>
<reference evidence="1 2" key="1">
    <citation type="submission" date="2024-09" db="EMBL/GenBank/DDBJ databases">
        <authorList>
            <person name="Sun Q."/>
            <person name="Mori K."/>
        </authorList>
    </citation>
    <scope>NUCLEOTIDE SEQUENCE [LARGE SCALE GENOMIC DNA]</scope>
    <source>
        <strain evidence="1 2">TBRC 0563</strain>
    </source>
</reference>
<proteinExistence type="predicted"/>
<evidence type="ECO:0000313" key="2">
    <source>
        <dbReference type="Proteomes" id="UP001589627"/>
    </source>
</evidence>
<dbReference type="EMBL" id="JBHLZP010000106">
    <property type="protein sequence ID" value="MFB9833810.1"/>
    <property type="molecule type" value="Genomic_DNA"/>
</dbReference>
<protein>
    <submittedName>
        <fullName evidence="1">Uncharacterized protein</fullName>
    </submittedName>
</protein>
<keyword evidence="2" id="KW-1185">Reference proteome</keyword>
<sequence length="73" mass="8045">MTKVIPLRPHRPALVLMSVEWDQARALYVAACERCFETATAHRLDQATEWADGHRCDPELVALLATVLSGTAA</sequence>
<comment type="caution">
    <text evidence="1">The sequence shown here is derived from an EMBL/GenBank/DDBJ whole genome shotgun (WGS) entry which is preliminary data.</text>
</comment>